<feature type="domain" description="Endonuclease/exonuclease/phosphatase" evidence="1">
    <location>
        <begin position="66"/>
        <end position="189"/>
    </location>
</feature>
<dbReference type="Pfam" id="PF03372">
    <property type="entry name" value="Exo_endo_phos"/>
    <property type="match status" value="1"/>
</dbReference>
<dbReference type="Gene3D" id="3.60.10.10">
    <property type="entry name" value="Endonuclease/exonuclease/phosphatase"/>
    <property type="match status" value="1"/>
</dbReference>
<gene>
    <name evidence="2" type="ORF">R1sor_027241</name>
</gene>
<comment type="caution">
    <text evidence="2">The sequence shown here is derived from an EMBL/GenBank/DDBJ whole genome shotgun (WGS) entry which is preliminary data.</text>
</comment>
<protein>
    <recommendedName>
        <fullName evidence="1">Endonuclease/exonuclease/phosphatase domain-containing protein</fullName>
    </recommendedName>
</protein>
<accession>A0ABD3GDN1</accession>
<keyword evidence="3" id="KW-1185">Reference proteome</keyword>
<dbReference type="AlphaFoldDB" id="A0ABD3GDN1"/>
<dbReference type="EMBL" id="JBJQOH010000008">
    <property type="protein sequence ID" value="KAL3677293.1"/>
    <property type="molecule type" value="Genomic_DNA"/>
</dbReference>
<dbReference type="InterPro" id="IPR036691">
    <property type="entry name" value="Endo/exonu/phosph_ase_sf"/>
</dbReference>
<evidence type="ECO:0000313" key="3">
    <source>
        <dbReference type="Proteomes" id="UP001633002"/>
    </source>
</evidence>
<sequence>MRSALGGGGGLVELPFGSEMERRYTGPEVGYTVQGKRLSECGVRSLLERSTSWTEYASSQHGWWLLVNLRDQGAVVVMGDFNSRIGSFQGRYLLPLEGRIVEEDTEVEQGWERMSADVGRNGLSPFFQRMVSVCDLVILNGVSRFPDTSDFTCRTSNGASVIDFVLACKSGRELVTSLTLGQFLPESDHCPLNLTLALYAGRSKVRKRSPRLQLDNCRRLLYEASLALRIRGEELTASSLPPLIMQVAETVFGRSRESGGEWFDEGCRSARQRLLQAPDEKKGEMCRAYKNMIRAKKRCYIRKQQLRLKEELRSRPQLFWSKLKPPRCRVVDRLHIET</sequence>
<proteinExistence type="predicted"/>
<dbReference type="InterPro" id="IPR005135">
    <property type="entry name" value="Endo/exonuclease/phosphatase"/>
</dbReference>
<evidence type="ECO:0000259" key="1">
    <source>
        <dbReference type="Pfam" id="PF03372"/>
    </source>
</evidence>
<organism evidence="2 3">
    <name type="scientific">Riccia sorocarpa</name>
    <dbReference type="NCBI Taxonomy" id="122646"/>
    <lineage>
        <taxon>Eukaryota</taxon>
        <taxon>Viridiplantae</taxon>
        <taxon>Streptophyta</taxon>
        <taxon>Embryophyta</taxon>
        <taxon>Marchantiophyta</taxon>
        <taxon>Marchantiopsida</taxon>
        <taxon>Marchantiidae</taxon>
        <taxon>Marchantiales</taxon>
        <taxon>Ricciaceae</taxon>
        <taxon>Riccia</taxon>
    </lineage>
</organism>
<name>A0ABD3GDN1_9MARC</name>
<dbReference type="Proteomes" id="UP001633002">
    <property type="component" value="Unassembled WGS sequence"/>
</dbReference>
<dbReference type="SUPFAM" id="SSF56219">
    <property type="entry name" value="DNase I-like"/>
    <property type="match status" value="1"/>
</dbReference>
<evidence type="ECO:0000313" key="2">
    <source>
        <dbReference type="EMBL" id="KAL3677293.1"/>
    </source>
</evidence>
<reference evidence="2 3" key="1">
    <citation type="submission" date="2024-09" db="EMBL/GenBank/DDBJ databases">
        <title>Chromosome-scale assembly of Riccia sorocarpa.</title>
        <authorList>
            <person name="Paukszto L."/>
        </authorList>
    </citation>
    <scope>NUCLEOTIDE SEQUENCE [LARGE SCALE GENOMIC DNA]</scope>
    <source>
        <strain evidence="2">LP-2024</strain>
        <tissue evidence="2">Aerial parts of the thallus</tissue>
    </source>
</reference>